<dbReference type="EMBL" id="KV878338">
    <property type="protein sequence ID" value="OJJ48966.1"/>
    <property type="molecule type" value="Genomic_DNA"/>
</dbReference>
<dbReference type="PANTHER" id="PTHR12496:SF0">
    <property type="entry name" value="METHYLTRANSFERASE DOMAIN-CONTAINING PROTEIN"/>
    <property type="match status" value="1"/>
</dbReference>
<name>A0A1L9SPB7_9EURO</name>
<keyword evidence="4" id="KW-1185">Reference proteome</keyword>
<protein>
    <recommendedName>
        <fullName evidence="2">Methyltransferase domain-containing protein</fullName>
    </recommendedName>
</protein>
<dbReference type="STRING" id="1073090.A0A1L9SPB7"/>
<dbReference type="Proteomes" id="UP000184188">
    <property type="component" value="Unassembled WGS sequence"/>
</dbReference>
<feature type="domain" description="Methyltransferase" evidence="2">
    <location>
        <begin position="150"/>
        <end position="407"/>
    </location>
</feature>
<evidence type="ECO:0000313" key="3">
    <source>
        <dbReference type="EMBL" id="OJJ48966.1"/>
    </source>
</evidence>
<feature type="compositionally biased region" description="Basic and acidic residues" evidence="1">
    <location>
        <begin position="237"/>
        <end position="246"/>
    </location>
</feature>
<evidence type="ECO:0000259" key="2">
    <source>
        <dbReference type="Pfam" id="PF13679"/>
    </source>
</evidence>
<dbReference type="AlphaFoldDB" id="A0A1L9SPB7"/>
<dbReference type="GeneID" id="34612014"/>
<feature type="region of interest" description="Disordered" evidence="1">
    <location>
        <begin position="288"/>
        <end position="313"/>
    </location>
</feature>
<dbReference type="InterPro" id="IPR052220">
    <property type="entry name" value="METTL25"/>
</dbReference>
<dbReference type="OrthoDB" id="10258156at2759"/>
<gene>
    <name evidence="3" type="ORF">ASPZODRAFT_149939</name>
</gene>
<dbReference type="VEuPathDB" id="FungiDB:ASPZODRAFT_149939"/>
<reference evidence="4" key="1">
    <citation type="journal article" date="2017" name="Genome Biol.">
        <title>Comparative genomics reveals high biological diversity and specific adaptations in the industrially and medically important fungal genus Aspergillus.</title>
        <authorList>
            <person name="de Vries R.P."/>
            <person name="Riley R."/>
            <person name="Wiebenga A."/>
            <person name="Aguilar-Osorio G."/>
            <person name="Amillis S."/>
            <person name="Uchima C.A."/>
            <person name="Anderluh G."/>
            <person name="Asadollahi M."/>
            <person name="Askin M."/>
            <person name="Barry K."/>
            <person name="Battaglia E."/>
            <person name="Bayram O."/>
            <person name="Benocci T."/>
            <person name="Braus-Stromeyer S.A."/>
            <person name="Caldana C."/>
            <person name="Canovas D."/>
            <person name="Cerqueira G.C."/>
            <person name="Chen F."/>
            <person name="Chen W."/>
            <person name="Choi C."/>
            <person name="Clum A."/>
            <person name="Dos Santos R.A."/>
            <person name="Damasio A.R."/>
            <person name="Diallinas G."/>
            <person name="Emri T."/>
            <person name="Fekete E."/>
            <person name="Flipphi M."/>
            <person name="Freyberg S."/>
            <person name="Gallo A."/>
            <person name="Gournas C."/>
            <person name="Habgood R."/>
            <person name="Hainaut M."/>
            <person name="Harispe M.L."/>
            <person name="Henrissat B."/>
            <person name="Hilden K.S."/>
            <person name="Hope R."/>
            <person name="Hossain A."/>
            <person name="Karabika E."/>
            <person name="Karaffa L."/>
            <person name="Karanyi Z."/>
            <person name="Krasevec N."/>
            <person name="Kuo A."/>
            <person name="Kusch H."/>
            <person name="LaButti K."/>
            <person name="Lagendijk E.L."/>
            <person name="Lapidus A."/>
            <person name="Levasseur A."/>
            <person name="Lindquist E."/>
            <person name="Lipzen A."/>
            <person name="Logrieco A.F."/>
            <person name="MacCabe A."/>
            <person name="Maekelae M.R."/>
            <person name="Malavazi I."/>
            <person name="Melin P."/>
            <person name="Meyer V."/>
            <person name="Mielnichuk N."/>
            <person name="Miskei M."/>
            <person name="Molnar A.P."/>
            <person name="Mule G."/>
            <person name="Ngan C.Y."/>
            <person name="Orejas M."/>
            <person name="Orosz E."/>
            <person name="Ouedraogo J.P."/>
            <person name="Overkamp K.M."/>
            <person name="Park H.-S."/>
            <person name="Perrone G."/>
            <person name="Piumi F."/>
            <person name="Punt P.J."/>
            <person name="Ram A.F."/>
            <person name="Ramon A."/>
            <person name="Rauscher S."/>
            <person name="Record E."/>
            <person name="Riano-Pachon D.M."/>
            <person name="Robert V."/>
            <person name="Roehrig J."/>
            <person name="Ruller R."/>
            <person name="Salamov A."/>
            <person name="Salih N.S."/>
            <person name="Samson R.A."/>
            <person name="Sandor E."/>
            <person name="Sanguinetti M."/>
            <person name="Schuetze T."/>
            <person name="Sepcic K."/>
            <person name="Shelest E."/>
            <person name="Sherlock G."/>
            <person name="Sophianopoulou V."/>
            <person name="Squina F.M."/>
            <person name="Sun H."/>
            <person name="Susca A."/>
            <person name="Todd R.B."/>
            <person name="Tsang A."/>
            <person name="Unkles S.E."/>
            <person name="van de Wiele N."/>
            <person name="van Rossen-Uffink D."/>
            <person name="Oliveira J.V."/>
            <person name="Vesth T.C."/>
            <person name="Visser J."/>
            <person name="Yu J.-H."/>
            <person name="Zhou M."/>
            <person name="Andersen M.R."/>
            <person name="Archer D.B."/>
            <person name="Baker S.E."/>
            <person name="Benoit I."/>
            <person name="Brakhage A.A."/>
            <person name="Braus G.H."/>
            <person name="Fischer R."/>
            <person name="Frisvad J.C."/>
            <person name="Goldman G.H."/>
            <person name="Houbraken J."/>
            <person name="Oakley B."/>
            <person name="Pocsi I."/>
            <person name="Scazzocchio C."/>
            <person name="Seiboth B."/>
            <person name="vanKuyk P.A."/>
            <person name="Wortman J."/>
            <person name="Dyer P.S."/>
            <person name="Grigoriev I.V."/>
        </authorList>
    </citation>
    <scope>NUCLEOTIDE SEQUENCE [LARGE SCALE GENOMIC DNA]</scope>
    <source>
        <strain evidence="4">CBS 506.65</strain>
    </source>
</reference>
<evidence type="ECO:0000313" key="4">
    <source>
        <dbReference type="Proteomes" id="UP000184188"/>
    </source>
</evidence>
<feature type="region of interest" description="Disordered" evidence="1">
    <location>
        <begin position="237"/>
        <end position="272"/>
    </location>
</feature>
<organism evidence="3 4">
    <name type="scientific">Penicilliopsis zonata CBS 506.65</name>
    <dbReference type="NCBI Taxonomy" id="1073090"/>
    <lineage>
        <taxon>Eukaryota</taxon>
        <taxon>Fungi</taxon>
        <taxon>Dikarya</taxon>
        <taxon>Ascomycota</taxon>
        <taxon>Pezizomycotina</taxon>
        <taxon>Eurotiomycetes</taxon>
        <taxon>Eurotiomycetidae</taxon>
        <taxon>Eurotiales</taxon>
        <taxon>Aspergillaceae</taxon>
        <taxon>Penicilliopsis</taxon>
    </lineage>
</organism>
<dbReference type="PANTHER" id="PTHR12496">
    <property type="entry name" value="CGI-41 METHYLTRANSFERASE"/>
    <property type="match status" value="1"/>
</dbReference>
<dbReference type="Pfam" id="PF13679">
    <property type="entry name" value="Methyltransf_32"/>
    <property type="match status" value="1"/>
</dbReference>
<evidence type="ECO:0000256" key="1">
    <source>
        <dbReference type="SAM" id="MobiDB-lite"/>
    </source>
</evidence>
<feature type="compositionally biased region" description="Low complexity" evidence="1">
    <location>
        <begin position="260"/>
        <end position="270"/>
    </location>
</feature>
<proteinExistence type="predicted"/>
<sequence length="641" mass="72199">MPSDNPLPLGPEWTDPDSYVDALLAFATSDDLFRNLCGGVHILDFLTREPSVYTTLLQDDWRDFFEEHDIHDILHLLLREDVGQLRQQQESSALNGHTAVGTWRGGPLPPISLLDYISNIRRLSLRRDFTPVDFRQGTIPPRLAIGMKTKKLHEVENFSHYVDQLCGQVAELRGEDVSHVVDFGSGQNYLGRTLANSYNKHIIAIEREHQHMRGANRFDQHALGIKKEVIWQNNEGKCEDCDERPTQKSQSPVRAEESATDSTTTAKDSAVPNDSDFTVINVFRGVDIDPEDFTPSPRPRKKGVPASEQPPREVRGAIDYIEHNIKDGYLEPIIKHIMEPSTSAVAGDSSQEATVVISDGKAVDARCMVVSLHSCGNLVHHGIRSLVLNPSVVAVAMIGCCYNLMTERLGPITWKLPILRSLHPRLQETSRAYDPHGFPMSQRMENFAHEGGTGVKLNITARSMAVQAPYNWGREDSESFFTRHYYRALLQRILVDKEIIPRPVNARSLYEPEQAEIEATGPPLIVGSLRKAAFTSFPAYVRAAVSRLCRDAHYGAKVQERLANITDEELERYVQEYAPTKKHLSVTWSLMALSASVIEAIIVVDRWQFLREHESVKDCWVEPVFAYKESPRNLAVIGIKK</sequence>
<dbReference type="RefSeq" id="XP_022583476.1">
    <property type="nucleotide sequence ID" value="XM_022725549.1"/>
</dbReference>
<dbReference type="InterPro" id="IPR025714">
    <property type="entry name" value="Methyltranfer_dom"/>
</dbReference>
<accession>A0A1L9SPB7</accession>